<protein>
    <recommendedName>
        <fullName evidence="1">Calcineurin-like phosphoesterase domain-containing protein</fullName>
    </recommendedName>
</protein>
<dbReference type="InterPro" id="IPR029052">
    <property type="entry name" value="Metallo-depent_PP-like"/>
</dbReference>
<dbReference type="EMBL" id="CADCTA010000046">
    <property type="protein sequence ID" value="CAA9224921.1"/>
    <property type="molecule type" value="Genomic_DNA"/>
</dbReference>
<dbReference type="AlphaFoldDB" id="A0A6J4HIW1"/>
<name>A0A6J4HIW1_9BACT</name>
<dbReference type="Gene3D" id="3.60.21.10">
    <property type="match status" value="1"/>
</dbReference>
<dbReference type="InterPro" id="IPR051158">
    <property type="entry name" value="Metallophosphoesterase_sf"/>
</dbReference>
<evidence type="ECO:0000259" key="1">
    <source>
        <dbReference type="Pfam" id="PF00149"/>
    </source>
</evidence>
<proteinExistence type="predicted"/>
<sequence>MAKDGKKMRIAATADVHYGKHSKGKMQDLFATASREADVLLMCGDLTDYGLAEEAELLAADIRSYLRIPVIAVLGNHDFESAHPEAVIKVMEEAGVEMLDGEAVEIEGVGFAGVCGFGGGFGRRMLNAWGEPLIKTFVQEAIDQALRLEQALTKLQTERRIVLLHYAPVRATVEGEPPEIFPFLGSTRLEEPINRFRVSACFHGHAHNGTAEGATATNVPVFNVAAPLLQKQAPDKQPFRLFEI</sequence>
<dbReference type="PIRSF" id="PIRSF008292">
    <property type="entry name" value="UCP008292"/>
    <property type="match status" value="1"/>
</dbReference>
<gene>
    <name evidence="2" type="ORF">AVDCRST_MAG42-1372</name>
</gene>
<dbReference type="PANTHER" id="PTHR31302:SF0">
    <property type="entry name" value="TRANSMEMBRANE PROTEIN WITH METALLOPHOSPHOESTERASE DOMAIN"/>
    <property type="match status" value="1"/>
</dbReference>
<dbReference type="PANTHER" id="PTHR31302">
    <property type="entry name" value="TRANSMEMBRANE PROTEIN WITH METALLOPHOSPHOESTERASE DOMAIN-RELATED"/>
    <property type="match status" value="1"/>
</dbReference>
<dbReference type="InterPro" id="IPR004843">
    <property type="entry name" value="Calcineurin-like_PHP"/>
</dbReference>
<accession>A0A6J4HIW1</accession>
<dbReference type="Pfam" id="PF00149">
    <property type="entry name" value="Metallophos"/>
    <property type="match status" value="1"/>
</dbReference>
<feature type="domain" description="Calcineurin-like phosphoesterase" evidence="1">
    <location>
        <begin position="8"/>
        <end position="208"/>
    </location>
</feature>
<dbReference type="InterPro" id="IPR016538">
    <property type="entry name" value="UCP008292"/>
</dbReference>
<reference evidence="2" key="1">
    <citation type="submission" date="2020-02" db="EMBL/GenBank/DDBJ databases">
        <authorList>
            <person name="Meier V. D."/>
        </authorList>
    </citation>
    <scope>NUCLEOTIDE SEQUENCE</scope>
    <source>
        <strain evidence="2">AVDCRST_MAG42</strain>
    </source>
</reference>
<dbReference type="SUPFAM" id="SSF56300">
    <property type="entry name" value="Metallo-dependent phosphatases"/>
    <property type="match status" value="1"/>
</dbReference>
<organism evidence="2">
    <name type="scientific">uncultured Chthoniobacterales bacterium</name>
    <dbReference type="NCBI Taxonomy" id="1836801"/>
    <lineage>
        <taxon>Bacteria</taxon>
        <taxon>Pseudomonadati</taxon>
        <taxon>Verrucomicrobiota</taxon>
        <taxon>Spartobacteria</taxon>
        <taxon>Chthoniobacterales</taxon>
        <taxon>environmental samples</taxon>
    </lineage>
</organism>
<evidence type="ECO:0000313" key="2">
    <source>
        <dbReference type="EMBL" id="CAA9224921.1"/>
    </source>
</evidence>
<dbReference type="GO" id="GO:0016787">
    <property type="term" value="F:hydrolase activity"/>
    <property type="evidence" value="ECO:0007669"/>
    <property type="project" value="InterPro"/>
</dbReference>